<dbReference type="InterPro" id="IPR051759">
    <property type="entry name" value="LIM-SH3_domain_protein"/>
</dbReference>
<organism evidence="11 12">
    <name type="scientific">Galendromus occidentalis</name>
    <name type="common">western predatory mite</name>
    <dbReference type="NCBI Taxonomy" id="34638"/>
    <lineage>
        <taxon>Eukaryota</taxon>
        <taxon>Metazoa</taxon>
        <taxon>Ecdysozoa</taxon>
        <taxon>Arthropoda</taxon>
        <taxon>Chelicerata</taxon>
        <taxon>Arachnida</taxon>
        <taxon>Acari</taxon>
        <taxon>Parasitiformes</taxon>
        <taxon>Mesostigmata</taxon>
        <taxon>Gamasina</taxon>
        <taxon>Phytoseioidea</taxon>
        <taxon>Phytoseiidae</taxon>
        <taxon>Typhlodrominae</taxon>
        <taxon>Galendromus</taxon>
    </lineage>
</organism>
<dbReference type="PANTHER" id="PTHR46218:SF4">
    <property type="entry name" value="LIM AND SH3 DOMAIN PROTEIN LASP"/>
    <property type="match status" value="1"/>
</dbReference>
<dbReference type="KEGG" id="goe:100901903"/>
<dbReference type="RefSeq" id="XP_003739719.1">
    <property type="nucleotide sequence ID" value="XM_003739671.1"/>
</dbReference>
<keyword evidence="5 6" id="KW-0440">LIM domain</keyword>
<keyword evidence="11" id="KW-1185">Reference proteome</keyword>
<sequence length="299" mass="33337">MQAASCCTSCRKIVYPTERLSVLNQIFHRSCFRCSSCRAPLSLRSFTTVEGIPFCVAHAPSLRPSPITDTPEMKLAARAQKLVSKNTYQKDFEQDIKGKVLTVAEDLETLRVKKNGAVISDNQYQGTLRRKRDMEAKRNASDVVRPHTVEFGTTALLYSAVDGRPVTFVGKSNQKPIGSIHDYDPYQGEEDKPMFTKTAYVAGSTTTNGWERVANLKNREDTHPSSDNNNYKSDRKPKARTGKMYRAVYTYRAQEADEVSFNDGDVLLGCSAVNAGWTTCTVLRNGKRGMVPANFIEPV</sequence>
<dbReference type="GeneID" id="100901903"/>
<dbReference type="Pfam" id="PF00412">
    <property type="entry name" value="LIM"/>
    <property type="match status" value="1"/>
</dbReference>
<dbReference type="Pfam" id="PF00880">
    <property type="entry name" value="Nebulin"/>
    <property type="match status" value="1"/>
</dbReference>
<dbReference type="Gene3D" id="2.10.110.10">
    <property type="entry name" value="Cysteine Rich Protein"/>
    <property type="match status" value="1"/>
</dbReference>
<dbReference type="SMART" id="SM00132">
    <property type="entry name" value="LIM"/>
    <property type="match status" value="1"/>
</dbReference>
<evidence type="ECO:0000259" key="10">
    <source>
        <dbReference type="PROSITE" id="PS50023"/>
    </source>
</evidence>
<evidence type="ECO:0000256" key="7">
    <source>
        <dbReference type="PROSITE-ProRule" id="PRU00192"/>
    </source>
</evidence>
<keyword evidence="3" id="KW-0677">Repeat</keyword>
<dbReference type="GO" id="GO:0051015">
    <property type="term" value="F:actin filament binding"/>
    <property type="evidence" value="ECO:0007669"/>
    <property type="project" value="TreeGrafter"/>
</dbReference>
<evidence type="ECO:0000256" key="6">
    <source>
        <dbReference type="PROSITE-ProRule" id="PRU00125"/>
    </source>
</evidence>
<evidence type="ECO:0000259" key="9">
    <source>
        <dbReference type="PROSITE" id="PS50002"/>
    </source>
</evidence>
<evidence type="ECO:0000313" key="11">
    <source>
        <dbReference type="Proteomes" id="UP000694867"/>
    </source>
</evidence>
<dbReference type="GO" id="GO:0005925">
    <property type="term" value="C:focal adhesion"/>
    <property type="evidence" value="ECO:0007669"/>
    <property type="project" value="TreeGrafter"/>
</dbReference>
<evidence type="ECO:0000256" key="3">
    <source>
        <dbReference type="ARBA" id="ARBA00022737"/>
    </source>
</evidence>
<dbReference type="InterPro" id="IPR001452">
    <property type="entry name" value="SH3_domain"/>
</dbReference>
<feature type="region of interest" description="Disordered" evidence="8">
    <location>
        <begin position="218"/>
        <end position="239"/>
    </location>
</feature>
<dbReference type="PRINTS" id="PR00452">
    <property type="entry name" value="SH3DOMAIN"/>
</dbReference>
<dbReference type="InterPro" id="IPR000900">
    <property type="entry name" value="Nebulin_repeat"/>
</dbReference>
<evidence type="ECO:0000256" key="5">
    <source>
        <dbReference type="ARBA" id="ARBA00023038"/>
    </source>
</evidence>
<dbReference type="PROSITE" id="PS50002">
    <property type="entry name" value="SH3"/>
    <property type="match status" value="1"/>
</dbReference>
<feature type="domain" description="LIM zinc-binding" evidence="10">
    <location>
        <begin position="5"/>
        <end position="65"/>
    </location>
</feature>
<proteinExistence type="predicted"/>
<gene>
    <name evidence="12" type="primary">LOC100901903</name>
</gene>
<evidence type="ECO:0000256" key="1">
    <source>
        <dbReference type="ARBA" id="ARBA00022443"/>
    </source>
</evidence>
<dbReference type="Gene3D" id="2.30.30.40">
    <property type="entry name" value="SH3 Domains"/>
    <property type="match status" value="1"/>
</dbReference>
<dbReference type="PROSITE" id="PS00478">
    <property type="entry name" value="LIM_DOMAIN_1"/>
    <property type="match status" value="1"/>
</dbReference>
<dbReference type="PROSITE" id="PS50023">
    <property type="entry name" value="LIM_DOMAIN_2"/>
    <property type="match status" value="1"/>
</dbReference>
<accession>A0AAJ6VVY0</accession>
<dbReference type="PANTHER" id="PTHR46218">
    <property type="entry name" value="LASP"/>
    <property type="match status" value="1"/>
</dbReference>
<dbReference type="SMART" id="SM00227">
    <property type="entry name" value="NEBU"/>
    <property type="match status" value="2"/>
</dbReference>
<dbReference type="SMART" id="SM00326">
    <property type="entry name" value="SH3"/>
    <property type="match status" value="1"/>
</dbReference>
<dbReference type="CDD" id="cd09358">
    <property type="entry name" value="LIM_Mical_like"/>
    <property type="match status" value="1"/>
</dbReference>
<dbReference type="AlphaFoldDB" id="A0AAJ6VVY0"/>
<dbReference type="GO" id="GO:0046872">
    <property type="term" value="F:metal ion binding"/>
    <property type="evidence" value="ECO:0007669"/>
    <property type="project" value="UniProtKB-KW"/>
</dbReference>
<dbReference type="InterPro" id="IPR036028">
    <property type="entry name" value="SH3-like_dom_sf"/>
</dbReference>
<evidence type="ECO:0000256" key="8">
    <source>
        <dbReference type="SAM" id="MobiDB-lite"/>
    </source>
</evidence>
<dbReference type="SUPFAM" id="SSF57716">
    <property type="entry name" value="Glucocorticoid receptor-like (DNA-binding domain)"/>
    <property type="match status" value="1"/>
</dbReference>
<keyword evidence="4 6" id="KW-0862">Zinc</keyword>
<keyword evidence="2 6" id="KW-0479">Metal-binding</keyword>
<dbReference type="InterPro" id="IPR001781">
    <property type="entry name" value="Znf_LIM"/>
</dbReference>
<dbReference type="Proteomes" id="UP000694867">
    <property type="component" value="Unplaced"/>
</dbReference>
<dbReference type="GO" id="GO:0005737">
    <property type="term" value="C:cytoplasm"/>
    <property type="evidence" value="ECO:0007669"/>
    <property type="project" value="UniProtKB-ARBA"/>
</dbReference>
<dbReference type="SUPFAM" id="SSF50044">
    <property type="entry name" value="SH3-domain"/>
    <property type="match status" value="1"/>
</dbReference>
<protein>
    <submittedName>
        <fullName evidence="12">LIM and SH3 domain protein Lasp</fullName>
    </submittedName>
</protein>
<evidence type="ECO:0000313" key="12">
    <source>
        <dbReference type="RefSeq" id="XP_003739719.1"/>
    </source>
</evidence>
<evidence type="ECO:0000256" key="2">
    <source>
        <dbReference type="ARBA" id="ARBA00022723"/>
    </source>
</evidence>
<evidence type="ECO:0000256" key="4">
    <source>
        <dbReference type="ARBA" id="ARBA00022833"/>
    </source>
</evidence>
<keyword evidence="1 7" id="KW-0728">SH3 domain</keyword>
<name>A0AAJ6VVY0_9ACAR</name>
<feature type="domain" description="SH3" evidence="9">
    <location>
        <begin position="240"/>
        <end position="299"/>
    </location>
</feature>
<dbReference type="PROSITE" id="PS51216">
    <property type="entry name" value="NEBULIN"/>
    <property type="match status" value="1"/>
</dbReference>
<dbReference type="Pfam" id="PF14604">
    <property type="entry name" value="SH3_9"/>
    <property type="match status" value="1"/>
</dbReference>
<reference evidence="12" key="1">
    <citation type="submission" date="2025-08" db="UniProtKB">
        <authorList>
            <consortium name="RefSeq"/>
        </authorList>
    </citation>
    <scope>IDENTIFICATION</scope>
</reference>